<dbReference type="Pfam" id="PF10323">
    <property type="entry name" value="7TM_GPCR_Srv"/>
    <property type="match status" value="1"/>
</dbReference>
<sequence>MSSPSTMDFTIGGIFFPLVTICFIGNALGLWVAWRTGGPLTTSCRSYLIIEHLLRILICIVFYYEIFCIFNKAACLGMPGCSPIFYFLNVLFMGLGATFNHSSALARFLLSVNRFLIIKYGENSFLNLDSYVLFQILIIVILPMPGIGLIQFLSASDKIFYNPNAYALVTSGNELSLLLYIYEGILVVLIVCSLPLDVFTYRLIRKNTKNQQNKRFNYAQRRLTIMVLLSHIWTCFLILMPGFFIVFGKKIFGPSSSVLLIFAIKNVLPTGFIAANGLEIPK</sequence>
<evidence type="ECO:0000256" key="1">
    <source>
        <dbReference type="SAM" id="Phobius"/>
    </source>
</evidence>
<name>A0AAF3EIA6_9BILA</name>
<dbReference type="AlphaFoldDB" id="A0AAF3EIA6"/>
<dbReference type="InterPro" id="IPR019426">
    <property type="entry name" value="7TM_GPCR_serpentine_rcpt_Srv"/>
</dbReference>
<keyword evidence="1" id="KW-0472">Membrane</keyword>
<feature type="transmembrane region" description="Helical" evidence="1">
    <location>
        <begin position="84"/>
        <end position="110"/>
    </location>
</feature>
<dbReference type="Proteomes" id="UP000887575">
    <property type="component" value="Unassembled WGS sequence"/>
</dbReference>
<feature type="transmembrane region" description="Helical" evidence="1">
    <location>
        <begin position="131"/>
        <end position="153"/>
    </location>
</feature>
<accession>A0AAF3EIA6</accession>
<feature type="transmembrane region" description="Helical" evidence="1">
    <location>
        <begin position="12"/>
        <end position="34"/>
    </location>
</feature>
<feature type="transmembrane region" description="Helical" evidence="1">
    <location>
        <begin position="259"/>
        <end position="278"/>
    </location>
</feature>
<feature type="transmembrane region" description="Helical" evidence="1">
    <location>
        <begin position="179"/>
        <end position="204"/>
    </location>
</feature>
<protein>
    <submittedName>
        <fullName evidence="3">Uncharacterized protein</fullName>
    </submittedName>
</protein>
<proteinExistence type="predicted"/>
<organism evidence="2 3">
    <name type="scientific">Mesorhabditis belari</name>
    <dbReference type="NCBI Taxonomy" id="2138241"/>
    <lineage>
        <taxon>Eukaryota</taxon>
        <taxon>Metazoa</taxon>
        <taxon>Ecdysozoa</taxon>
        <taxon>Nematoda</taxon>
        <taxon>Chromadorea</taxon>
        <taxon>Rhabditida</taxon>
        <taxon>Rhabditina</taxon>
        <taxon>Rhabditomorpha</taxon>
        <taxon>Rhabditoidea</taxon>
        <taxon>Rhabditidae</taxon>
        <taxon>Mesorhabditinae</taxon>
        <taxon>Mesorhabditis</taxon>
    </lineage>
</organism>
<keyword evidence="2" id="KW-1185">Reference proteome</keyword>
<keyword evidence="1" id="KW-1133">Transmembrane helix</keyword>
<feature type="transmembrane region" description="Helical" evidence="1">
    <location>
        <begin position="225"/>
        <end position="247"/>
    </location>
</feature>
<keyword evidence="1" id="KW-0812">Transmembrane</keyword>
<feature type="transmembrane region" description="Helical" evidence="1">
    <location>
        <begin position="46"/>
        <end position="64"/>
    </location>
</feature>
<evidence type="ECO:0000313" key="2">
    <source>
        <dbReference type="Proteomes" id="UP000887575"/>
    </source>
</evidence>
<reference evidence="3" key="1">
    <citation type="submission" date="2024-02" db="UniProtKB">
        <authorList>
            <consortium name="WormBaseParasite"/>
        </authorList>
    </citation>
    <scope>IDENTIFICATION</scope>
</reference>
<evidence type="ECO:0000313" key="3">
    <source>
        <dbReference type="WBParaSite" id="MBELARI_LOCUS13686"/>
    </source>
</evidence>
<dbReference type="WBParaSite" id="MBELARI_LOCUS13686">
    <property type="protein sequence ID" value="MBELARI_LOCUS13686"/>
    <property type="gene ID" value="MBELARI_LOCUS13686"/>
</dbReference>